<comment type="caution">
    <text evidence="1">The sequence shown here is derived from an EMBL/GenBank/DDBJ whole genome shotgun (WGS) entry which is preliminary data.</text>
</comment>
<name>A0ABR9ZY51_9FIRM</name>
<evidence type="ECO:0000313" key="1">
    <source>
        <dbReference type="EMBL" id="MBF4695387.1"/>
    </source>
</evidence>
<organism evidence="1 2">
    <name type="scientific">Fusibacter ferrireducens</name>
    <dbReference type="NCBI Taxonomy" id="2785058"/>
    <lineage>
        <taxon>Bacteria</taxon>
        <taxon>Bacillati</taxon>
        <taxon>Bacillota</taxon>
        <taxon>Clostridia</taxon>
        <taxon>Eubacteriales</taxon>
        <taxon>Eubacteriales Family XII. Incertae Sedis</taxon>
        <taxon>Fusibacter</taxon>
    </lineage>
</organism>
<accession>A0ABR9ZY51</accession>
<reference evidence="1 2" key="1">
    <citation type="submission" date="2020-11" db="EMBL/GenBank/DDBJ databases">
        <title>Fusibacter basophilias sp. nov.</title>
        <authorList>
            <person name="Qiu D."/>
        </authorList>
    </citation>
    <scope>NUCLEOTIDE SEQUENCE [LARGE SCALE GENOMIC DNA]</scope>
    <source>
        <strain evidence="1 2">Q10-2</strain>
    </source>
</reference>
<protein>
    <submittedName>
        <fullName evidence="1">Uncharacterized protein</fullName>
    </submittedName>
</protein>
<dbReference type="EMBL" id="JADKNH010000015">
    <property type="protein sequence ID" value="MBF4695387.1"/>
    <property type="molecule type" value="Genomic_DNA"/>
</dbReference>
<keyword evidence="2" id="KW-1185">Reference proteome</keyword>
<proteinExistence type="predicted"/>
<gene>
    <name evidence="1" type="ORF">ISU02_20015</name>
</gene>
<dbReference type="RefSeq" id="WP_194703622.1">
    <property type="nucleotide sequence ID" value="NZ_JADKNH010000015.1"/>
</dbReference>
<evidence type="ECO:0000313" key="2">
    <source>
        <dbReference type="Proteomes" id="UP000614200"/>
    </source>
</evidence>
<sequence>MREVVKGNQFKVDFCKRCGDEKKVNKFGLCKTCEHDVDYEYSLMYETKTREH</sequence>
<dbReference type="Proteomes" id="UP000614200">
    <property type="component" value="Unassembled WGS sequence"/>
</dbReference>